<evidence type="ECO:0000313" key="3">
    <source>
        <dbReference type="Proteomes" id="UP001055940"/>
    </source>
</evidence>
<sequence length="237" mass="26496">MATTSSGTGFDLATFRRALEEGDTDTLISQFADDADIETVDRRTPPSMPTVIHGRDSIEYYMRQVYSMDTDHEILQCVMEGDHAAYTERCTYPDGLTVMSMTMLDLTDGRITHQSTVQAWDEEAPDTPRVVDFATTDARVEFDHGHTEAVRLAGQFLNRMTLEPGWRWSEHRGAEAGTDLCMRTHTCLGMEGTLAFRTADGEEQRVGPGQVAFIPPGHDAWVEGDEPAVIVEWSMDR</sequence>
<organism evidence="2 3">
    <name type="scientific">Nocardiopsis exhalans</name>
    <dbReference type="NCBI Taxonomy" id="163604"/>
    <lineage>
        <taxon>Bacteria</taxon>
        <taxon>Bacillati</taxon>
        <taxon>Actinomycetota</taxon>
        <taxon>Actinomycetes</taxon>
        <taxon>Streptosporangiales</taxon>
        <taxon>Nocardiopsidaceae</taxon>
        <taxon>Nocardiopsis</taxon>
    </lineage>
</organism>
<dbReference type="Gene3D" id="2.60.120.10">
    <property type="entry name" value="Jelly Rolls"/>
    <property type="match status" value="1"/>
</dbReference>
<dbReference type="Gene3D" id="3.10.450.50">
    <property type="match status" value="1"/>
</dbReference>
<dbReference type="SUPFAM" id="SSF54427">
    <property type="entry name" value="NTF2-like"/>
    <property type="match status" value="1"/>
</dbReference>
<dbReference type="Pfam" id="PF12680">
    <property type="entry name" value="SnoaL_2"/>
    <property type="match status" value="1"/>
</dbReference>
<protein>
    <submittedName>
        <fullName evidence="2">Nuclear transport factor 2 family protein</fullName>
    </submittedName>
</protein>
<evidence type="ECO:0000313" key="2">
    <source>
        <dbReference type="EMBL" id="USY22825.1"/>
    </source>
</evidence>
<dbReference type="CDD" id="cd06990">
    <property type="entry name" value="cupin_DUF861"/>
    <property type="match status" value="1"/>
</dbReference>
<gene>
    <name evidence="2" type="ORF">NE857_15145</name>
</gene>
<dbReference type="InterPro" id="IPR014710">
    <property type="entry name" value="RmlC-like_jellyroll"/>
</dbReference>
<proteinExistence type="predicted"/>
<dbReference type="Proteomes" id="UP001055940">
    <property type="component" value="Chromosome"/>
</dbReference>
<keyword evidence="3" id="KW-1185">Reference proteome</keyword>
<dbReference type="SUPFAM" id="SSF51182">
    <property type="entry name" value="RmlC-like cupins"/>
    <property type="match status" value="1"/>
</dbReference>
<name>A0ABY5DHH6_9ACTN</name>
<dbReference type="InterPro" id="IPR037401">
    <property type="entry name" value="SnoaL-like"/>
</dbReference>
<dbReference type="InterPro" id="IPR032710">
    <property type="entry name" value="NTF2-like_dom_sf"/>
</dbReference>
<reference evidence="2" key="1">
    <citation type="submission" date="2022-06" db="EMBL/GenBank/DDBJ databases">
        <authorList>
            <person name="Ping M."/>
        </authorList>
    </citation>
    <scope>NUCLEOTIDE SEQUENCE</scope>
    <source>
        <strain evidence="2">JCM11759T</strain>
    </source>
</reference>
<feature type="domain" description="SnoaL-like" evidence="1">
    <location>
        <begin position="15"/>
        <end position="113"/>
    </location>
</feature>
<dbReference type="RefSeq" id="WP_254421574.1">
    <property type="nucleotide sequence ID" value="NZ_BAAAJB010000027.1"/>
</dbReference>
<dbReference type="EMBL" id="CP099837">
    <property type="protein sequence ID" value="USY22825.1"/>
    <property type="molecule type" value="Genomic_DNA"/>
</dbReference>
<accession>A0ABY5DHH6</accession>
<dbReference type="InterPro" id="IPR011051">
    <property type="entry name" value="RmlC_Cupin_sf"/>
</dbReference>
<evidence type="ECO:0000259" key="1">
    <source>
        <dbReference type="Pfam" id="PF12680"/>
    </source>
</evidence>